<feature type="binding site" evidence="11">
    <location>
        <position position="68"/>
    </location>
    <ligand>
        <name>Ca(2+)</name>
        <dbReference type="ChEBI" id="CHEBI:29108"/>
        <label>2</label>
    </ligand>
</feature>
<dbReference type="GO" id="GO:0006979">
    <property type="term" value="P:response to oxidative stress"/>
    <property type="evidence" value="ECO:0007669"/>
    <property type="project" value="InterPro"/>
</dbReference>
<evidence type="ECO:0000256" key="5">
    <source>
        <dbReference type="ARBA" id="ARBA00022559"/>
    </source>
</evidence>
<dbReference type="GO" id="GO:0046872">
    <property type="term" value="F:metal ion binding"/>
    <property type="evidence" value="ECO:0007669"/>
    <property type="project" value="UniProtKB-KW"/>
</dbReference>
<comment type="function">
    <text evidence="2">Removal of H(2)O(2), oxidation of toxic reductants, biosynthesis and degradation of lignin, suberization, auxin catabolism, response to environmental stresses such as wounding, pathogen attack and oxidative stress. These functions might be dependent on each isozyme/isoform in each plant tissue.</text>
</comment>
<keyword evidence="8" id="KW-0560">Oxidoreductase</keyword>
<feature type="domain" description="Plant heme peroxidase family profile" evidence="12">
    <location>
        <begin position="1"/>
        <end position="143"/>
    </location>
</feature>
<dbReference type="Gene3D" id="1.10.420.10">
    <property type="entry name" value="Peroxidase, domain 2"/>
    <property type="match status" value="1"/>
</dbReference>
<dbReference type="PROSITE" id="PS00435">
    <property type="entry name" value="PEROXIDASE_1"/>
    <property type="match status" value="1"/>
</dbReference>
<comment type="cofactor">
    <cofactor evidence="11">
        <name>Ca(2+)</name>
        <dbReference type="ChEBI" id="CHEBI:29108"/>
    </cofactor>
    <text evidence="11">Binds 2 calcium ions per subunit.</text>
</comment>
<evidence type="ECO:0000256" key="1">
    <source>
        <dbReference type="ARBA" id="ARBA00000189"/>
    </source>
</evidence>
<evidence type="ECO:0000256" key="8">
    <source>
        <dbReference type="ARBA" id="ARBA00023002"/>
    </source>
</evidence>
<dbReference type="Gene3D" id="1.10.520.10">
    <property type="match status" value="1"/>
</dbReference>
<evidence type="ECO:0000313" key="14">
    <source>
        <dbReference type="Proteomes" id="UP001187192"/>
    </source>
</evidence>
<comment type="catalytic activity">
    <reaction evidence="1">
        <text>2 a phenolic donor + H2O2 = 2 a phenolic radical donor + 2 H2O</text>
        <dbReference type="Rhea" id="RHEA:56136"/>
        <dbReference type="ChEBI" id="CHEBI:15377"/>
        <dbReference type="ChEBI" id="CHEBI:16240"/>
        <dbReference type="ChEBI" id="CHEBI:139520"/>
        <dbReference type="ChEBI" id="CHEBI:139521"/>
        <dbReference type="EC" id="1.11.1.7"/>
    </reaction>
</comment>
<evidence type="ECO:0000259" key="12">
    <source>
        <dbReference type="PROSITE" id="PS50873"/>
    </source>
</evidence>
<sequence length="143" mass="15678">MVLSLDDLVALSGAHTIGFACYAAFQNRIHNFNTTHNVDPTLCPNFASKLQGKCLLHNTVKTAGAPMDPYSATFDNNYHKLVLHGKSLFSSDQAQLGFPKTKALVNKYASSKQAFWQAFTNSIAKLSSINGGQEIRKNCRIVN</sequence>
<evidence type="ECO:0000256" key="4">
    <source>
        <dbReference type="ARBA" id="ARBA00012313"/>
    </source>
</evidence>
<reference evidence="13" key="1">
    <citation type="submission" date="2023-07" db="EMBL/GenBank/DDBJ databases">
        <title>draft genome sequence of fig (Ficus carica).</title>
        <authorList>
            <person name="Takahashi T."/>
            <person name="Nishimura K."/>
        </authorList>
    </citation>
    <scope>NUCLEOTIDE SEQUENCE</scope>
</reference>
<keyword evidence="5" id="KW-0575">Peroxidase</keyword>
<evidence type="ECO:0000256" key="10">
    <source>
        <dbReference type="ARBA" id="ARBA00023157"/>
    </source>
</evidence>
<dbReference type="InterPro" id="IPR010255">
    <property type="entry name" value="Haem_peroxidase_sf"/>
</dbReference>
<comment type="cofactor">
    <cofactor evidence="11">
        <name>heme b</name>
        <dbReference type="ChEBI" id="CHEBI:60344"/>
    </cofactor>
    <text evidence="11">Binds 1 heme b (iron(II)-protoporphyrin IX) group per subunit.</text>
</comment>
<dbReference type="PRINTS" id="PR00461">
    <property type="entry name" value="PLPEROXIDASE"/>
</dbReference>
<feature type="binding site" evidence="11">
    <location>
        <position position="16"/>
    </location>
    <ligand>
        <name>Ca(2+)</name>
        <dbReference type="ChEBI" id="CHEBI:29108"/>
        <label>2</label>
    </ligand>
</feature>
<keyword evidence="6" id="KW-0349">Heme</keyword>
<keyword evidence="9 11" id="KW-0408">Iron</keyword>
<dbReference type="GO" id="GO:0020037">
    <property type="term" value="F:heme binding"/>
    <property type="evidence" value="ECO:0007669"/>
    <property type="project" value="InterPro"/>
</dbReference>
<dbReference type="AlphaFoldDB" id="A0AA88CNX0"/>
<name>A0AA88CNX0_FICCA</name>
<evidence type="ECO:0000256" key="2">
    <source>
        <dbReference type="ARBA" id="ARBA00002322"/>
    </source>
</evidence>
<dbReference type="PANTHER" id="PTHR31517">
    <property type="match status" value="1"/>
</dbReference>
<dbReference type="Proteomes" id="UP001187192">
    <property type="component" value="Unassembled WGS sequence"/>
</dbReference>
<accession>A0AA88CNX0</accession>
<keyword evidence="7 11" id="KW-0479">Metal-binding</keyword>
<feature type="binding site" description="axial binding residue" evidence="11">
    <location>
        <position position="15"/>
    </location>
    <ligand>
        <name>heme b</name>
        <dbReference type="ChEBI" id="CHEBI:60344"/>
    </ligand>
    <ligandPart>
        <name>Fe</name>
        <dbReference type="ChEBI" id="CHEBI:18248"/>
    </ligandPart>
</feature>
<dbReference type="PROSITE" id="PS50873">
    <property type="entry name" value="PEROXIDASE_4"/>
    <property type="match status" value="1"/>
</dbReference>
<evidence type="ECO:0000256" key="3">
    <source>
        <dbReference type="ARBA" id="ARBA00006873"/>
    </source>
</evidence>
<evidence type="ECO:0000256" key="7">
    <source>
        <dbReference type="ARBA" id="ARBA00022723"/>
    </source>
</evidence>
<dbReference type="PANTHER" id="PTHR31517:SF48">
    <property type="entry name" value="PEROXIDASE 16-RELATED"/>
    <property type="match status" value="1"/>
</dbReference>
<evidence type="ECO:0000256" key="11">
    <source>
        <dbReference type="PIRSR" id="PIRSR600823-3"/>
    </source>
</evidence>
<comment type="caution">
    <text evidence="13">The sequence shown here is derived from an EMBL/GenBank/DDBJ whole genome shotgun (WGS) entry which is preliminary data.</text>
</comment>
<evidence type="ECO:0000256" key="6">
    <source>
        <dbReference type="ARBA" id="ARBA00022617"/>
    </source>
</evidence>
<comment type="similarity">
    <text evidence="3">Belongs to the peroxidase family. Ascorbate peroxidase subfamily.</text>
</comment>
<dbReference type="InterPro" id="IPR019793">
    <property type="entry name" value="Peroxidases_heam-ligand_BS"/>
</dbReference>
<organism evidence="13 14">
    <name type="scientific">Ficus carica</name>
    <name type="common">Common fig</name>
    <dbReference type="NCBI Taxonomy" id="3494"/>
    <lineage>
        <taxon>Eukaryota</taxon>
        <taxon>Viridiplantae</taxon>
        <taxon>Streptophyta</taxon>
        <taxon>Embryophyta</taxon>
        <taxon>Tracheophyta</taxon>
        <taxon>Spermatophyta</taxon>
        <taxon>Magnoliopsida</taxon>
        <taxon>eudicotyledons</taxon>
        <taxon>Gunneridae</taxon>
        <taxon>Pentapetalae</taxon>
        <taxon>rosids</taxon>
        <taxon>fabids</taxon>
        <taxon>Rosales</taxon>
        <taxon>Moraceae</taxon>
        <taxon>Ficeae</taxon>
        <taxon>Ficus</taxon>
    </lineage>
</organism>
<evidence type="ECO:0000313" key="13">
    <source>
        <dbReference type="EMBL" id="GMN28928.1"/>
    </source>
</evidence>
<dbReference type="EC" id="1.11.1.7" evidence="4"/>
<dbReference type="InterPro" id="IPR002016">
    <property type="entry name" value="Haem_peroxidase"/>
</dbReference>
<evidence type="ECO:0000256" key="9">
    <source>
        <dbReference type="ARBA" id="ARBA00023004"/>
    </source>
</evidence>
<dbReference type="SUPFAM" id="SSF48113">
    <property type="entry name" value="Heme-dependent peroxidases"/>
    <property type="match status" value="1"/>
</dbReference>
<dbReference type="GO" id="GO:0140825">
    <property type="term" value="F:lactoperoxidase activity"/>
    <property type="evidence" value="ECO:0007669"/>
    <property type="project" value="UniProtKB-EC"/>
</dbReference>
<dbReference type="FunFam" id="1.10.420.10:FF:000001">
    <property type="entry name" value="Peroxidase"/>
    <property type="match status" value="1"/>
</dbReference>
<proteinExistence type="inferred from homology"/>
<feature type="binding site" evidence="11">
    <location>
        <position position="75"/>
    </location>
    <ligand>
        <name>Ca(2+)</name>
        <dbReference type="ChEBI" id="CHEBI:29108"/>
        <label>2</label>
    </ligand>
</feature>
<dbReference type="EMBL" id="BTGU01000002">
    <property type="protein sequence ID" value="GMN28928.1"/>
    <property type="molecule type" value="Genomic_DNA"/>
</dbReference>
<keyword evidence="14" id="KW-1185">Reference proteome</keyword>
<protein>
    <recommendedName>
        <fullName evidence="4">peroxidase</fullName>
        <ecNumber evidence="4">1.11.1.7</ecNumber>
    </recommendedName>
</protein>
<keyword evidence="10" id="KW-1015">Disulfide bond</keyword>
<dbReference type="Pfam" id="PF00141">
    <property type="entry name" value="peroxidase"/>
    <property type="match status" value="1"/>
</dbReference>
<keyword evidence="11" id="KW-0106">Calcium</keyword>
<gene>
    <name evidence="13" type="ORF">TIFTF001_002227</name>
</gene>
<dbReference type="InterPro" id="IPR000823">
    <property type="entry name" value="Peroxidase_pln"/>
</dbReference>